<dbReference type="InterPro" id="IPR036155">
    <property type="entry name" value="Crypto/Photolyase_N_sf"/>
</dbReference>
<feature type="site" description="Electron transfer via tryptophanyl radical" evidence="9">
    <location>
        <position position="305"/>
    </location>
</feature>
<dbReference type="GO" id="GO:0071949">
    <property type="term" value="F:FAD binding"/>
    <property type="evidence" value="ECO:0007669"/>
    <property type="project" value="TreeGrafter"/>
</dbReference>
<dbReference type="AlphaFoldDB" id="A0A0U5JH61"/>
<dbReference type="InterPro" id="IPR018394">
    <property type="entry name" value="DNA_photolyase_1_CS_C"/>
</dbReference>
<evidence type="ECO:0000256" key="4">
    <source>
        <dbReference type="ARBA" id="ARBA00022630"/>
    </source>
</evidence>
<evidence type="ECO:0000256" key="5">
    <source>
        <dbReference type="ARBA" id="ARBA00022827"/>
    </source>
</evidence>
<dbReference type="SUPFAM" id="SSF52425">
    <property type="entry name" value="Cryptochrome/photolyase, N-terminal domain"/>
    <property type="match status" value="1"/>
</dbReference>
<feature type="binding site" evidence="8">
    <location>
        <position position="224"/>
    </location>
    <ligand>
        <name>FAD</name>
        <dbReference type="ChEBI" id="CHEBI:57692"/>
    </ligand>
</feature>
<evidence type="ECO:0000256" key="9">
    <source>
        <dbReference type="PIRSR" id="PIRSR602081-2"/>
    </source>
</evidence>
<dbReference type="FunFam" id="1.10.579.10:FF:000003">
    <property type="entry name" value="Deoxyribodipyrimidine photo-lyase"/>
    <property type="match status" value="1"/>
</dbReference>
<evidence type="ECO:0000256" key="6">
    <source>
        <dbReference type="ARBA" id="ARBA00022991"/>
    </source>
</evidence>
<evidence type="ECO:0000256" key="7">
    <source>
        <dbReference type="ARBA" id="ARBA00033999"/>
    </source>
</evidence>
<feature type="binding site" evidence="8">
    <location>
        <begin position="236"/>
        <end position="240"/>
    </location>
    <ligand>
        <name>FAD</name>
        <dbReference type="ChEBI" id="CHEBI:57692"/>
    </ligand>
</feature>
<dbReference type="InterPro" id="IPR014729">
    <property type="entry name" value="Rossmann-like_a/b/a_fold"/>
</dbReference>
<evidence type="ECO:0000259" key="11">
    <source>
        <dbReference type="PROSITE" id="PS51645"/>
    </source>
</evidence>
<keyword evidence="5 8" id="KW-0274">FAD</keyword>
<sequence>MVKASIIWFRQDLRLEDHPALWAALEKGGAIIPLFIWDAEQGDEWRIGAASRWWLHHSLQGLKAGLKKLGLTLIVRQGKPLDEIFSVISRTGADAVYWNRLYEPFMIQQDAVIKAELLKQGIKAQSFNGSLLFEPWTVANKQGKPFQVFTFFWKQCLKLEEVGLPLPAPQSAKRYLGKIESCTIESLDLLPRIKWDSGLEKAWRPGFIEARCLIEKGVEVIGDYAKSRDRPDFAGTTLLSPSLHFGEVSPRMVWQAVKEKHDLNREGAEAYLRQLGWREFAHHLLYHFPQTPQEPLKKQFKAFSWKSDKQALKAWQRGKTGYPIVDAGMRQLWETGWMHNRVRLITASFLVKDLLIDWLEGAKWFWDTLVDADLANNTLGWQWVAGCGADAAPYFRVFNPITQGEKFDPEGEYVRRWVPELRHLPNKWIHRPWQAPEGVLVQAGVQIGVDYPTPVVDHAEARKQALDAYRRL</sequence>
<dbReference type="Gene3D" id="1.25.40.80">
    <property type="match status" value="1"/>
</dbReference>
<dbReference type="SMR" id="A0A0U5JH61"/>
<feature type="binding site" evidence="8">
    <location>
        <position position="271"/>
    </location>
    <ligand>
        <name>FAD</name>
        <dbReference type="ChEBI" id="CHEBI:57692"/>
    </ligand>
</feature>
<dbReference type="SUPFAM" id="SSF48173">
    <property type="entry name" value="Cryptochrome/photolyase FAD-binding domain"/>
    <property type="match status" value="1"/>
</dbReference>
<comment type="catalytic activity">
    <reaction evidence="7">
        <text>cyclobutadipyrimidine (in DNA) = 2 pyrimidine residues (in DNA).</text>
        <dbReference type="EC" id="4.1.99.3"/>
    </reaction>
</comment>
<organism evidence="12 13">
    <name type="scientific">Candidatus Protochlamydia naegleriophila</name>
    <dbReference type="NCBI Taxonomy" id="389348"/>
    <lineage>
        <taxon>Bacteria</taxon>
        <taxon>Pseudomonadati</taxon>
        <taxon>Chlamydiota</taxon>
        <taxon>Chlamydiia</taxon>
        <taxon>Parachlamydiales</taxon>
        <taxon>Parachlamydiaceae</taxon>
        <taxon>Candidatus Protochlamydia</taxon>
    </lineage>
</organism>
<evidence type="ECO:0000256" key="2">
    <source>
        <dbReference type="ARBA" id="ARBA00013149"/>
    </source>
</evidence>
<dbReference type="EMBL" id="LN879502">
    <property type="protein sequence ID" value="CUI17126.1"/>
    <property type="molecule type" value="Genomic_DNA"/>
</dbReference>
<comment type="cofactor">
    <cofactor evidence="8">
        <name>FAD</name>
        <dbReference type="ChEBI" id="CHEBI:57692"/>
    </cofactor>
    <text evidence="8">Binds 1 FAD per subunit.</text>
</comment>
<dbReference type="PROSITE" id="PS00394">
    <property type="entry name" value="DNA_PHOTOLYASES_1_1"/>
    <property type="match status" value="1"/>
</dbReference>
<keyword evidence="12" id="KW-0456">Lyase</keyword>
<feature type="site" description="Electron transfer via tryptophanyl radical" evidence="9">
    <location>
        <position position="381"/>
    </location>
</feature>
<dbReference type="InterPro" id="IPR006050">
    <property type="entry name" value="DNA_photolyase_N"/>
</dbReference>
<keyword evidence="6 10" id="KW-0157">Chromophore</keyword>
<dbReference type="FunCoup" id="A0A0U5JH61">
    <property type="interactions" value="257"/>
</dbReference>
<evidence type="ECO:0000256" key="1">
    <source>
        <dbReference type="ARBA" id="ARBA00001932"/>
    </source>
</evidence>
<dbReference type="Pfam" id="PF03441">
    <property type="entry name" value="FAD_binding_7"/>
    <property type="match status" value="1"/>
</dbReference>
<dbReference type="PANTHER" id="PTHR11455:SF9">
    <property type="entry name" value="CRYPTOCHROME CIRCADIAN CLOCK 5 ISOFORM X1"/>
    <property type="match status" value="1"/>
</dbReference>
<comment type="cofactor">
    <cofactor evidence="1">
        <name>(6R)-5,10-methylene-5,6,7,8-tetrahydrofolate</name>
        <dbReference type="ChEBI" id="CHEBI:15636"/>
    </cofactor>
</comment>
<proteinExistence type="inferred from homology"/>
<dbReference type="Gene3D" id="3.40.50.620">
    <property type="entry name" value="HUPs"/>
    <property type="match status" value="1"/>
</dbReference>
<feature type="binding site" evidence="8">
    <location>
        <begin position="371"/>
        <end position="373"/>
    </location>
    <ligand>
        <name>FAD</name>
        <dbReference type="ChEBI" id="CHEBI:57692"/>
    </ligand>
</feature>
<dbReference type="RefSeq" id="WP_032124268.1">
    <property type="nucleotide sequence ID" value="NZ_LN879502.1"/>
</dbReference>
<dbReference type="InterPro" id="IPR005101">
    <property type="entry name" value="Cryptochr/Photolyase_FAD-bd"/>
</dbReference>
<evidence type="ECO:0000313" key="12">
    <source>
        <dbReference type="EMBL" id="CUI17126.1"/>
    </source>
</evidence>
<dbReference type="PROSITE" id="PS51645">
    <property type="entry name" value="PHR_CRY_ALPHA_BETA"/>
    <property type="match status" value="1"/>
</dbReference>
<dbReference type="InParanoid" id="A0A0U5JH61"/>
<evidence type="ECO:0000256" key="8">
    <source>
        <dbReference type="PIRSR" id="PIRSR602081-1"/>
    </source>
</evidence>
<gene>
    <name evidence="12" type="primary">phrB</name>
    <name evidence="12" type="ORF">PNK_1516</name>
</gene>
<dbReference type="InterPro" id="IPR002081">
    <property type="entry name" value="Cryptochrome/DNA_photolyase_1"/>
</dbReference>
<dbReference type="KEGG" id="pnl:PNK_1516"/>
<comment type="similarity">
    <text evidence="10">Belongs to the DNA photolyase family.</text>
</comment>
<dbReference type="PANTHER" id="PTHR11455">
    <property type="entry name" value="CRYPTOCHROME"/>
    <property type="match status" value="1"/>
</dbReference>
<dbReference type="InterPro" id="IPR036134">
    <property type="entry name" value="Crypto/Photolyase_FAD-like_sf"/>
</dbReference>
<dbReference type="Gene3D" id="1.10.579.10">
    <property type="entry name" value="DNA Cyclobutane Dipyrimidine Photolyase, subunit A, domain 3"/>
    <property type="match status" value="1"/>
</dbReference>
<dbReference type="STRING" id="389348.PNK_1516"/>
<dbReference type="GO" id="GO:0000719">
    <property type="term" value="P:photoreactive repair"/>
    <property type="evidence" value="ECO:0007669"/>
    <property type="project" value="UniProtKB-ARBA"/>
</dbReference>
<dbReference type="Proteomes" id="UP000069902">
    <property type="component" value="Chromosome cPNK"/>
</dbReference>
<dbReference type="Pfam" id="PF00875">
    <property type="entry name" value="DNA_photolyase"/>
    <property type="match status" value="1"/>
</dbReference>
<dbReference type="EC" id="4.1.99.3" evidence="2"/>
<dbReference type="PATRIC" id="fig|389348.3.peg.1699"/>
<name>A0A0U5JH61_9BACT</name>
<dbReference type="GO" id="GO:0003677">
    <property type="term" value="F:DNA binding"/>
    <property type="evidence" value="ECO:0007669"/>
    <property type="project" value="TreeGrafter"/>
</dbReference>
<evidence type="ECO:0000256" key="10">
    <source>
        <dbReference type="RuleBase" id="RU004182"/>
    </source>
</evidence>
<reference evidence="13" key="1">
    <citation type="submission" date="2015-09" db="EMBL/GenBank/DDBJ databases">
        <authorList>
            <person name="Bertelli C."/>
        </authorList>
    </citation>
    <scope>NUCLEOTIDE SEQUENCE [LARGE SCALE GENOMIC DNA]</scope>
    <source>
        <strain evidence="13">KNic</strain>
    </source>
</reference>
<dbReference type="GO" id="GO:0009416">
    <property type="term" value="P:response to light stimulus"/>
    <property type="evidence" value="ECO:0007669"/>
    <property type="project" value="TreeGrafter"/>
</dbReference>
<evidence type="ECO:0000256" key="3">
    <source>
        <dbReference type="ARBA" id="ARBA00014046"/>
    </source>
</evidence>
<accession>A0A0U5JH61</accession>
<feature type="domain" description="Photolyase/cryptochrome alpha/beta" evidence="11">
    <location>
        <begin position="3"/>
        <end position="132"/>
    </location>
</feature>
<evidence type="ECO:0000313" key="13">
    <source>
        <dbReference type="Proteomes" id="UP000069902"/>
    </source>
</evidence>
<keyword evidence="4 8" id="KW-0285">Flavoprotein</keyword>
<dbReference type="PRINTS" id="PR00147">
    <property type="entry name" value="DNAPHOTLYASE"/>
</dbReference>
<dbReference type="GO" id="GO:0003904">
    <property type="term" value="F:deoxyribodipyrimidine photo-lyase activity"/>
    <property type="evidence" value="ECO:0007669"/>
    <property type="project" value="UniProtKB-EC"/>
</dbReference>
<protein>
    <recommendedName>
        <fullName evidence="3">Deoxyribodipyrimidine photo-lyase</fullName>
        <ecNumber evidence="2">4.1.99.3</ecNumber>
    </recommendedName>
</protein>
<feature type="site" description="Electron transfer via tryptophanyl radical" evidence="9">
    <location>
        <position position="358"/>
    </location>
</feature>
<keyword evidence="13" id="KW-1185">Reference proteome</keyword>